<dbReference type="PANTHER" id="PTHR24384">
    <property type="entry name" value="FINGER PUTATIVE TRANSCRIPTION FACTOR FAMILY-RELATED"/>
    <property type="match status" value="1"/>
</dbReference>
<comment type="subcellular location">
    <subcellularLocation>
        <location evidence="1">Nucleus</location>
    </subcellularLocation>
</comment>
<comment type="similarity">
    <text evidence="2">Belongs to the krueppel C2H2-type zinc-finger protein family.</text>
</comment>
<evidence type="ECO:0000256" key="8">
    <source>
        <dbReference type="ARBA" id="ARBA00023125"/>
    </source>
</evidence>
<dbReference type="FunFam" id="3.30.160.60:FF:000624">
    <property type="entry name" value="zinc finger protein 697"/>
    <property type="match status" value="1"/>
</dbReference>
<dbReference type="FunFam" id="3.30.160.60:FF:002212">
    <property type="entry name" value="Zinc finger protein 672"/>
    <property type="match status" value="1"/>
</dbReference>
<organism evidence="13 15">
    <name type="scientific">Geotrypetes seraphini</name>
    <name type="common">Gaboon caecilian</name>
    <name type="synonym">Caecilia seraphini</name>
    <dbReference type="NCBI Taxonomy" id="260995"/>
    <lineage>
        <taxon>Eukaryota</taxon>
        <taxon>Metazoa</taxon>
        <taxon>Chordata</taxon>
        <taxon>Craniata</taxon>
        <taxon>Vertebrata</taxon>
        <taxon>Euteleostomi</taxon>
        <taxon>Amphibia</taxon>
        <taxon>Gymnophiona</taxon>
        <taxon>Geotrypetes</taxon>
    </lineage>
</organism>
<dbReference type="Pfam" id="PF00096">
    <property type="entry name" value="zf-C2H2"/>
    <property type="match status" value="10"/>
</dbReference>
<dbReference type="Gene3D" id="3.30.160.60">
    <property type="entry name" value="Classic Zinc Finger"/>
    <property type="match status" value="10"/>
</dbReference>
<dbReference type="KEGG" id="gsh:117364072"/>
<dbReference type="Proteomes" id="UP000515159">
    <property type="component" value="Chromosome 7"/>
</dbReference>
<reference evidence="14 15" key="1">
    <citation type="submission" date="2025-04" db="UniProtKB">
        <authorList>
            <consortium name="RefSeq"/>
        </authorList>
    </citation>
    <scope>IDENTIFICATION</scope>
</reference>
<dbReference type="FunFam" id="3.30.160.60:FF:000100">
    <property type="entry name" value="Zinc finger 45-like"/>
    <property type="match status" value="1"/>
</dbReference>
<keyword evidence="10" id="KW-0539">Nucleus</keyword>
<evidence type="ECO:0000256" key="7">
    <source>
        <dbReference type="ARBA" id="ARBA00023015"/>
    </source>
</evidence>
<evidence type="ECO:0000256" key="3">
    <source>
        <dbReference type="ARBA" id="ARBA00022723"/>
    </source>
</evidence>
<dbReference type="PROSITE" id="PS50157">
    <property type="entry name" value="ZINC_FINGER_C2H2_2"/>
    <property type="match status" value="10"/>
</dbReference>
<accession>A0A6P8RT57</accession>
<dbReference type="FunFam" id="3.30.160.60:FF:002737">
    <property type="entry name" value="AGAP008430-PA"/>
    <property type="match status" value="1"/>
</dbReference>
<feature type="domain" description="C2H2-type" evidence="12">
    <location>
        <begin position="477"/>
        <end position="504"/>
    </location>
</feature>
<dbReference type="FunFam" id="3.30.160.60:FF:000186">
    <property type="entry name" value="Zinc finger protein 366"/>
    <property type="match status" value="1"/>
</dbReference>
<evidence type="ECO:0000256" key="4">
    <source>
        <dbReference type="ARBA" id="ARBA00022737"/>
    </source>
</evidence>
<evidence type="ECO:0000256" key="9">
    <source>
        <dbReference type="ARBA" id="ARBA00023163"/>
    </source>
</evidence>
<dbReference type="SMART" id="SM00355">
    <property type="entry name" value="ZnF_C2H2"/>
    <property type="match status" value="12"/>
</dbReference>
<dbReference type="PANTHER" id="PTHR24384:SF189">
    <property type="entry name" value="C2H2-TYPE DOMAIN-CONTAINING PROTEIN-RELATED"/>
    <property type="match status" value="1"/>
</dbReference>
<feature type="domain" description="C2H2-type" evidence="12">
    <location>
        <begin position="158"/>
        <end position="185"/>
    </location>
</feature>
<feature type="domain" description="C2H2-type" evidence="12">
    <location>
        <begin position="47"/>
        <end position="70"/>
    </location>
</feature>
<evidence type="ECO:0000259" key="12">
    <source>
        <dbReference type="PROSITE" id="PS50157"/>
    </source>
</evidence>
<evidence type="ECO:0000256" key="5">
    <source>
        <dbReference type="ARBA" id="ARBA00022771"/>
    </source>
</evidence>
<evidence type="ECO:0000256" key="2">
    <source>
        <dbReference type="ARBA" id="ARBA00006991"/>
    </source>
</evidence>
<dbReference type="GO" id="GO:0000981">
    <property type="term" value="F:DNA-binding transcription factor activity, RNA polymerase II-specific"/>
    <property type="evidence" value="ECO:0007669"/>
    <property type="project" value="TreeGrafter"/>
</dbReference>
<name>A0A6P8RT57_GEOSA</name>
<keyword evidence="4" id="KW-0677">Repeat</keyword>
<proteinExistence type="inferred from homology"/>
<dbReference type="GO" id="GO:0000978">
    <property type="term" value="F:RNA polymerase II cis-regulatory region sequence-specific DNA binding"/>
    <property type="evidence" value="ECO:0007669"/>
    <property type="project" value="TreeGrafter"/>
</dbReference>
<dbReference type="GeneID" id="117364072"/>
<dbReference type="InterPro" id="IPR050752">
    <property type="entry name" value="C2H2-ZF_domain"/>
</dbReference>
<keyword evidence="8" id="KW-0238">DNA-binding</keyword>
<dbReference type="FunFam" id="3.30.160.60:FF:000286">
    <property type="entry name" value="Zinc finger protein 770"/>
    <property type="match status" value="1"/>
</dbReference>
<dbReference type="FunFam" id="3.30.160.60:FF:000904">
    <property type="entry name" value="Zinc finger protein 770"/>
    <property type="match status" value="1"/>
</dbReference>
<dbReference type="GO" id="GO:0008270">
    <property type="term" value="F:zinc ion binding"/>
    <property type="evidence" value="ECO:0007669"/>
    <property type="project" value="UniProtKB-KW"/>
</dbReference>
<feature type="domain" description="C2H2-type" evidence="12">
    <location>
        <begin position="636"/>
        <end position="663"/>
    </location>
</feature>
<dbReference type="CTD" id="54989"/>
<feature type="domain" description="C2H2-type" evidence="12">
    <location>
        <begin position="664"/>
        <end position="691"/>
    </location>
</feature>
<evidence type="ECO:0000256" key="11">
    <source>
        <dbReference type="PROSITE-ProRule" id="PRU00042"/>
    </source>
</evidence>
<evidence type="ECO:0000313" key="15">
    <source>
        <dbReference type="RefSeq" id="XP_033808765.1"/>
    </source>
</evidence>
<dbReference type="InterPro" id="IPR013087">
    <property type="entry name" value="Znf_C2H2_type"/>
</dbReference>
<feature type="domain" description="C2H2-type" evidence="12">
    <location>
        <begin position="19"/>
        <end position="46"/>
    </location>
</feature>
<dbReference type="AlphaFoldDB" id="A0A6P8RT57"/>
<dbReference type="RefSeq" id="XP_033808765.1">
    <property type="nucleotide sequence ID" value="XM_033952874.1"/>
</dbReference>
<dbReference type="PROSITE" id="PS00028">
    <property type="entry name" value="ZINC_FINGER_C2H2_1"/>
    <property type="match status" value="10"/>
</dbReference>
<feature type="domain" description="C2H2-type" evidence="12">
    <location>
        <begin position="186"/>
        <end position="213"/>
    </location>
</feature>
<feature type="domain" description="C2H2-type" evidence="12">
    <location>
        <begin position="73"/>
        <end position="100"/>
    </location>
</feature>
<dbReference type="GO" id="GO:0005634">
    <property type="term" value="C:nucleus"/>
    <property type="evidence" value="ECO:0007669"/>
    <property type="project" value="UniProtKB-SubCell"/>
</dbReference>
<evidence type="ECO:0000313" key="14">
    <source>
        <dbReference type="RefSeq" id="XP_033808764.1"/>
    </source>
</evidence>
<keyword evidence="13" id="KW-1185">Reference proteome</keyword>
<sequence length="691" mass="80602">MSKIQQCKATNKVPRKRPYMCDMCFKQFETPSKLARHYLIHTGQKPYGCQVCHKTFRQLVHLERHQLTHTLPFQCDICFRSFKNMVTFLKHQQLHNENCPIDSKPMHKSEAQLERSMYFKPVHCSECQQSFSTQEKWVLHQCFPSDHTQSVSKRPKSLKCETCNKPFPSRSKLERHILIHTDQRPFACSLCVKSFRQKTHLAIHQLTHIKEKPFQCSLCHKSFKLQSKLLKHREVHGLAYASRLNRSESGRVDLDASQNLLEEKNEAVEANSTHKQDSEDACSIYVVPFQCPVCERCFESEHILHTHTCFVERNGRASSTLKRDSSRRRNRAPKKLKCLAGRVSKTNLTGRSRLKNHHFRGEEQPSFEEQAFCNYDTLQKTPENTKPPGTSKTYKLEARRRQGCWTRCWSKQLHNQEQGINNMQGLLRTESLLGEHDSIDREFYFVQNADEVFAFPKLVQSNYSALPRNIYSQHKTFNCDRCEKAFPSLSKLKRHYLTHTGQRPFSCDLCGKMFRQSAHLKRHQITHSEKITYQIPVCQMEFQDLNMFFSQQRDQLELKASQHHGYSPRPLQLLLPSDPVPEIKVELGPSDFSPDMSCSNAQAYLSNHGSIEAYTTHCGPQYSRDAEKSKTPKKMYQCSVCLKSFKSPSKLERHYLMHAGQKPFECPVCFKTFRQTPHLKRHMLTHSKQMA</sequence>
<feature type="domain" description="C2H2-type" evidence="12">
    <location>
        <begin position="505"/>
        <end position="532"/>
    </location>
</feature>
<evidence type="ECO:0000256" key="10">
    <source>
        <dbReference type="ARBA" id="ARBA00023242"/>
    </source>
</evidence>
<keyword evidence="9" id="KW-0804">Transcription</keyword>
<feature type="domain" description="C2H2-type" evidence="12">
    <location>
        <begin position="214"/>
        <end position="236"/>
    </location>
</feature>
<evidence type="ECO:0000256" key="6">
    <source>
        <dbReference type="ARBA" id="ARBA00022833"/>
    </source>
</evidence>
<protein>
    <submittedName>
        <fullName evidence="14 15">Zinc finger protein 770</fullName>
    </submittedName>
</protein>
<keyword evidence="5 11" id="KW-0863">Zinc-finger</keyword>
<keyword evidence="6" id="KW-0862">Zinc</keyword>
<dbReference type="RefSeq" id="XP_033808764.1">
    <property type="nucleotide sequence ID" value="XM_033952873.1"/>
</dbReference>
<gene>
    <name evidence="14 15" type="primary">ZNF770</name>
</gene>
<evidence type="ECO:0000256" key="1">
    <source>
        <dbReference type="ARBA" id="ARBA00004123"/>
    </source>
</evidence>
<dbReference type="OrthoDB" id="8113227at2759"/>
<evidence type="ECO:0000313" key="13">
    <source>
        <dbReference type="Proteomes" id="UP000515159"/>
    </source>
</evidence>
<dbReference type="InterPro" id="IPR036236">
    <property type="entry name" value="Znf_C2H2_sf"/>
</dbReference>
<dbReference type="SUPFAM" id="SSF57667">
    <property type="entry name" value="beta-beta-alpha zinc fingers"/>
    <property type="match status" value="6"/>
</dbReference>
<keyword evidence="7" id="KW-0805">Transcription regulation</keyword>
<keyword evidence="3" id="KW-0479">Metal-binding</keyword>